<reference evidence="1 2" key="1">
    <citation type="journal article" date="2011" name="Front. Microbiol.">
        <title>Genomic signatures of strain selection and enhancement in Bacillus atrophaeus var. globigii, a historical biowarfare simulant.</title>
        <authorList>
            <person name="Gibbons H.S."/>
            <person name="Broomall S.M."/>
            <person name="McNew L.A."/>
            <person name="Daligault H."/>
            <person name="Chapman C."/>
            <person name="Bruce D."/>
            <person name="Karavis M."/>
            <person name="Krepps M."/>
            <person name="McGregor P.A."/>
            <person name="Hong C."/>
            <person name="Park K.H."/>
            <person name="Akmal A."/>
            <person name="Feldman A."/>
            <person name="Lin J.S."/>
            <person name="Chang W.E."/>
            <person name="Higgs B.W."/>
            <person name="Demirev P."/>
            <person name="Lindquist J."/>
            <person name="Liem A."/>
            <person name="Fochler E."/>
            <person name="Read T.D."/>
            <person name="Tapia R."/>
            <person name="Johnson S."/>
            <person name="Bishop-Lilly K.A."/>
            <person name="Detter C."/>
            <person name="Han C."/>
            <person name="Sozhamannan S."/>
            <person name="Rosenzweig C.N."/>
            <person name="Skowronski E.W."/>
        </authorList>
    </citation>
    <scope>NUCLEOTIDE SEQUENCE [LARGE SCALE GENOMIC DNA]</scope>
    <source>
        <strain evidence="1 2">CC-PW-9</strain>
    </source>
</reference>
<dbReference type="EMBL" id="PIQH01000018">
    <property type="protein sequence ID" value="RUO76539.1"/>
    <property type="molecule type" value="Genomic_DNA"/>
</dbReference>
<name>A0A432ZF60_9GAMM</name>
<keyword evidence="2" id="KW-1185">Reference proteome</keyword>
<organism evidence="1 2">
    <name type="scientific">Idiomarina tyrosinivorans</name>
    <dbReference type="NCBI Taxonomy" id="1445662"/>
    <lineage>
        <taxon>Bacteria</taxon>
        <taxon>Pseudomonadati</taxon>
        <taxon>Pseudomonadota</taxon>
        <taxon>Gammaproteobacteria</taxon>
        <taxon>Alteromonadales</taxon>
        <taxon>Idiomarinaceae</taxon>
        <taxon>Idiomarina</taxon>
    </lineage>
</organism>
<accession>A0A432ZF60</accession>
<proteinExistence type="predicted"/>
<protein>
    <submittedName>
        <fullName evidence="1">Uncharacterized protein</fullName>
    </submittedName>
</protein>
<dbReference type="RefSeq" id="WP_126842774.1">
    <property type="nucleotide sequence ID" value="NZ_PIQH01000018.1"/>
</dbReference>
<comment type="caution">
    <text evidence="1">The sequence shown here is derived from an EMBL/GenBank/DDBJ whole genome shotgun (WGS) entry which is preliminary data.</text>
</comment>
<dbReference type="Proteomes" id="UP000287996">
    <property type="component" value="Unassembled WGS sequence"/>
</dbReference>
<evidence type="ECO:0000313" key="2">
    <source>
        <dbReference type="Proteomes" id="UP000287996"/>
    </source>
</evidence>
<feature type="non-terminal residue" evidence="1">
    <location>
        <position position="239"/>
    </location>
</feature>
<dbReference type="OrthoDB" id="8401696at2"/>
<gene>
    <name evidence="1" type="ORF">CWI84_11710</name>
</gene>
<evidence type="ECO:0000313" key="1">
    <source>
        <dbReference type="EMBL" id="RUO76539.1"/>
    </source>
</evidence>
<sequence>MCSQLESLEIVFNHCLIDSEAVFLTISRTLENSGCSPVFFMDDEMVESSRLRKLLATKKAWPTEVVSGGLSFRFGLVTALEHSFLIIEEIEKPTSVPLENWVIPFLQMPAFVQAWISNKDYEYWQNAADLLQYEAVGRDHSQLPKRSNGLPPPLEQIEVDTSNNPGRFELKTGYIEAVGSTMWLSKDLLSDLGADVLSLREKNICKVEDLGRVLKIEAQEHCFQSSVGEEAELQNQLRE</sequence>
<dbReference type="AlphaFoldDB" id="A0A432ZF60"/>